<feature type="transmembrane region" description="Helical" evidence="2">
    <location>
        <begin position="6"/>
        <end position="39"/>
    </location>
</feature>
<sequence length="567" mass="60903">MAVVVIVVVVVVIVVIGVVMVQVVMVVMVVVVLSVVVVNGSRVLAGKEKGGAFKWSSTPVVGDVDEDNVDEDDHEQQHAGQESLVRGTAVGGDKQVAGDDAGADGRPARVRHHGLGVRVLAASVLILSADVVPHHVQDARCSTIIRRATAAEQTRPFLPGEHHQPGGFASLSGTQVKNESCAPGVFRRAIEAKKIRVLLTGEHHTASERFVPAAKWCVTSQRRAGTPFANQRRVTCLPVASLAGREPSAARGSQSDTSTSLSLSANGYTHIKGTTKRFRSRNERAGESGDPRENPPTSGIVREFNPRLHRSAASSGTISTSKYPGVTRSGIEPGSPRWEANSLTTTTPRPHDKIEVGHVYAPLHGNGSTPVRVLSSYTDKSSHYNFPKWIPSGALVLLLSSHPGEPGSSPTGVATRFSHVRFVPDDAASWWIFSGISRFPRPCIPYTAQCSPHFTPIGSRDLKCFGPLMQNIITSECAQILCVILWCNFVGLVKLSLHEAEKYPGIKTPPKCLHFAPQLPELDSGVVKKCQTKPGNEERCQTHPNTWLFSWTLVGGGSTSTSSLKTL</sequence>
<feature type="compositionally biased region" description="Low complexity" evidence="1">
    <location>
        <begin position="253"/>
        <end position="264"/>
    </location>
</feature>
<evidence type="ECO:0000313" key="4">
    <source>
        <dbReference type="Proteomes" id="UP001159363"/>
    </source>
</evidence>
<feature type="region of interest" description="Disordered" evidence="1">
    <location>
        <begin position="243"/>
        <end position="351"/>
    </location>
</feature>
<dbReference type="EMBL" id="JARBHB010000012">
    <property type="protein sequence ID" value="KAJ8871240.1"/>
    <property type="molecule type" value="Genomic_DNA"/>
</dbReference>
<dbReference type="Proteomes" id="UP001159363">
    <property type="component" value="Chromosome 11"/>
</dbReference>
<comment type="caution">
    <text evidence="3">The sequence shown here is derived from an EMBL/GenBank/DDBJ whole genome shotgun (WGS) entry which is preliminary data.</text>
</comment>
<evidence type="ECO:0000256" key="2">
    <source>
        <dbReference type="SAM" id="Phobius"/>
    </source>
</evidence>
<evidence type="ECO:0000256" key="1">
    <source>
        <dbReference type="SAM" id="MobiDB-lite"/>
    </source>
</evidence>
<feature type="region of interest" description="Disordered" evidence="1">
    <location>
        <begin position="64"/>
        <end position="85"/>
    </location>
</feature>
<keyword evidence="2" id="KW-0472">Membrane</keyword>
<feature type="compositionally biased region" description="Polar residues" evidence="1">
    <location>
        <begin position="312"/>
        <end position="322"/>
    </location>
</feature>
<evidence type="ECO:0000313" key="3">
    <source>
        <dbReference type="EMBL" id="KAJ8871240.1"/>
    </source>
</evidence>
<reference evidence="3 4" key="1">
    <citation type="submission" date="2023-02" db="EMBL/GenBank/DDBJ databases">
        <title>LHISI_Scaffold_Assembly.</title>
        <authorList>
            <person name="Stuart O.P."/>
            <person name="Cleave R."/>
            <person name="Magrath M.J.L."/>
            <person name="Mikheyev A.S."/>
        </authorList>
    </citation>
    <scope>NUCLEOTIDE SEQUENCE [LARGE SCALE GENOMIC DNA]</scope>
    <source>
        <strain evidence="3">Daus_M_001</strain>
        <tissue evidence="3">Leg muscle</tissue>
    </source>
</reference>
<keyword evidence="2" id="KW-0812">Transmembrane</keyword>
<protein>
    <submittedName>
        <fullName evidence="3">Uncharacterized protein</fullName>
    </submittedName>
</protein>
<keyword evidence="4" id="KW-1185">Reference proteome</keyword>
<accession>A0ABQ9GGU8</accession>
<name>A0ABQ9GGU8_9NEOP</name>
<keyword evidence="2" id="KW-1133">Transmembrane helix</keyword>
<organism evidence="3 4">
    <name type="scientific">Dryococelus australis</name>
    <dbReference type="NCBI Taxonomy" id="614101"/>
    <lineage>
        <taxon>Eukaryota</taxon>
        <taxon>Metazoa</taxon>
        <taxon>Ecdysozoa</taxon>
        <taxon>Arthropoda</taxon>
        <taxon>Hexapoda</taxon>
        <taxon>Insecta</taxon>
        <taxon>Pterygota</taxon>
        <taxon>Neoptera</taxon>
        <taxon>Polyneoptera</taxon>
        <taxon>Phasmatodea</taxon>
        <taxon>Verophasmatodea</taxon>
        <taxon>Anareolatae</taxon>
        <taxon>Phasmatidae</taxon>
        <taxon>Eurycanthinae</taxon>
        <taxon>Dryococelus</taxon>
    </lineage>
</organism>
<proteinExistence type="predicted"/>
<feature type="compositionally biased region" description="Acidic residues" evidence="1">
    <location>
        <begin position="64"/>
        <end position="74"/>
    </location>
</feature>
<feature type="compositionally biased region" description="Basic and acidic residues" evidence="1">
    <location>
        <begin position="280"/>
        <end position="293"/>
    </location>
</feature>
<gene>
    <name evidence="3" type="ORF">PR048_027546</name>
</gene>